<accession>A0A813E6L5</accession>
<dbReference type="InterPro" id="IPR011010">
    <property type="entry name" value="DNA_brk_join_enz"/>
</dbReference>
<evidence type="ECO:0000256" key="1">
    <source>
        <dbReference type="ARBA" id="ARBA00023172"/>
    </source>
</evidence>
<proteinExistence type="predicted"/>
<keyword evidence="4" id="KW-1185">Reference proteome</keyword>
<dbReference type="SUPFAM" id="SSF56349">
    <property type="entry name" value="DNA breaking-rejoining enzymes"/>
    <property type="match status" value="1"/>
</dbReference>
<feature type="region of interest" description="Disordered" evidence="2">
    <location>
        <begin position="573"/>
        <end position="592"/>
    </location>
</feature>
<evidence type="ECO:0000313" key="3">
    <source>
        <dbReference type="EMBL" id="CAE8594574.1"/>
    </source>
</evidence>
<sequence>DVPSGPLLFPKDYDRSLVTADLDRAQPTLAHPSSSMHMPVPWKFLQMPELAELPGSTSKSHYPPVHKRRPRDLSLTTADIDLAQPKRGGDRRTARDRADCIVDGLTPSYQFMSYEAPRTPEFRNSGRNSLDVSDIDGTKSDALAGGLDSDASPTPAVEARPSYPYRDDPTWYPGALEGLTPEQWGHLIAVRTDFSAILREDFALNGQFERDADFFRSVDAPLIDYSTRSTSLTRFDAPRFASENAQFYASYDAATVTEELWFLGTSSRTEAEARHYWTTRAHEAFADDDSRSSSQSSRPEPLSENRSTSSQNRPDSLPTTRTAPSASPTVNIDWAIDPDNPEHAVTQGVPDPDVSTLFSQPAYDAARVTGNEVSPSRMLGFTGPPPFGHFCSLWMLSRDIPAAKQVYDGNVCNLACSGIDSPSMLLQWCVDMWLAIASATVEPQITQEALCVCLKVISGMSSDDRLSFASEWSATILDSIFICDDALPRRDLADKVLTDALETGGVPKGVWFQSDACDSSKVLEGDRPKRSMALSLSSESASKRARWARKRIHKPVIALLTDQSVVDFVTPDHPSDEEMGGSAPEVSSGLAEAMTPPTSDLLSLAGVLTYPEVIDRYTTEERWKLTNVPSFPWPLDNVCFQMATRCSIPELTALIEPLMSSLRLLTTEEISGFECGMALKELLSLYLVRRQKLDDAPCMRSTEIVLKAGYGRWKLNMTHGSPRWTFIPDSVKPSSSEDREIDINSSYETPVGGLAHLPDSCNASNIAANAMSYCDLRRKRGEQKPFSDALWRVVCGQFEDRDYDQDGTFMWLEDLDQKASAFHPALVQGQDLVSEICTPPFAEKSEVARPLNADNEARPDPGLNTELDQERVPQCGLSGPGRLKHANMEEISRVYWNDDTTTTLQAKFMHSKPPVKDFNPNATEANSINAALGFDSRGVPTLLTYDEVVNASKRYITTAMHLDLSTFAEKLLQEVPELVRQQGKRGAEFDQPTPIGIIHYMLNSNKGQLRLADAEWCLMPGPLDINSTSKVWQKDIDKEWGEYPEIESMTRALGDCGECGFRNYWNCISSLQIEADTIAGTRPTPIGCSPLVGIYLQDKENFHWERKVLFWDLPSLLHHHGATHTAKELWDYWSNLVTLKSSEKRGSRSKPYLARMAGNWTVSKEWMDCFLNSNGYLAPTTLEERAMINKHLGMFLAATHFLTKNPSFIMDIQNIQGHPGYAPTRPGMRWRPQLDERVTVPLDSFPSVVQSYFKNPTGKWAQVDVFFRCNAALYWVESVVDEPPREQGATGPEGSPEAGTQAGDGTDYFEDELFPFRIGSNYHWSEALYKSQYWCEAECGLILAASSQWEMTVRSKSVKGSRIRWVCRHCNGGWNDKKTGSRFIQINDGTSFLQIIFDSPDKFLWNRWMVERADCMRLEPNEPPRIPAPTLANAQESHRCRFKGEISDEIWKALKINPVASTITELDLLAASPIQGKKDLEKAFSKSALALLPDDLSGLAAQEVATCIESLGRYAGSGKQSHTYTELERYWVKEKRRKLLEEGAPGPESAAVLSAVSRWRHWSPRMITDMEPVTQKELERRLRLKWVQRLVDVFAPHWENIPNMQKLRYHANYNMECVHLFGAARWGSLRGHCLNLGNIVKLGAGFIPWTADKVRDLLNCCEEKKWTPSQKEAMSDSLVTALILPQLRAEVPALDLIMRMETGCVAPGRPADQYAMAFARFLVGCSGRLSDAQHTQPSTVRRTNKTIEFRAWQAKTVSVNQRKVVPLIAPLHSFTGIPWWETLVKFVKLFAGNNNFSNLDYLLPMVTKDRTGFIPRPMANSTGLRWIRTVLIRLGAPEAQVAKLTWPSFRVFFADWAFQAGITRDRRRYIGRWASKATADEYTREHRSVVCDIWNEVTPQTDKIRAGYAAPEDLNRKDYMLHPDAVAVGVPDPDTAINSAVTVPDAVAIGVSDPETAPSSAVTVTPTVLLPEAGLGNTVVSTATASANPTVGCGTILAADDVPEHAGGPLTVICATKKTGSPASYKIHLLRVNGVCVGCAWTPRRGAFSSLNEQDFQTANAQGMNACKLCFKFYTYPTAWTANLNRKPESSSSEERCRLDLKQILRMTHLLKLRHSGLMAPQRGSLLIRPLTPEGRLHDLRTWHHYVPPTFGPGLLVASARQAPILPFSK</sequence>
<feature type="compositionally biased region" description="Low complexity" evidence="2">
    <location>
        <begin position="318"/>
        <end position="329"/>
    </location>
</feature>
<feature type="compositionally biased region" description="Polar residues" evidence="2">
    <location>
        <begin position="304"/>
        <end position="314"/>
    </location>
</feature>
<gene>
    <name evidence="3" type="ORF">PGLA1383_LOCUS13107</name>
</gene>
<evidence type="ECO:0000256" key="2">
    <source>
        <dbReference type="SAM" id="MobiDB-lite"/>
    </source>
</evidence>
<dbReference type="Gene3D" id="1.10.443.10">
    <property type="entry name" value="Intergrase catalytic core"/>
    <property type="match status" value="1"/>
</dbReference>
<dbReference type="GO" id="GO:0006310">
    <property type="term" value="P:DNA recombination"/>
    <property type="evidence" value="ECO:0007669"/>
    <property type="project" value="UniProtKB-KW"/>
</dbReference>
<feature type="non-terminal residue" evidence="3">
    <location>
        <position position="2170"/>
    </location>
</feature>
<evidence type="ECO:0000313" key="4">
    <source>
        <dbReference type="Proteomes" id="UP000654075"/>
    </source>
</evidence>
<organism evidence="3 4">
    <name type="scientific">Polarella glacialis</name>
    <name type="common">Dinoflagellate</name>
    <dbReference type="NCBI Taxonomy" id="89957"/>
    <lineage>
        <taxon>Eukaryota</taxon>
        <taxon>Sar</taxon>
        <taxon>Alveolata</taxon>
        <taxon>Dinophyceae</taxon>
        <taxon>Suessiales</taxon>
        <taxon>Suessiaceae</taxon>
        <taxon>Polarella</taxon>
    </lineage>
</organism>
<reference evidence="3" key="1">
    <citation type="submission" date="2021-02" db="EMBL/GenBank/DDBJ databases">
        <authorList>
            <person name="Dougan E. K."/>
            <person name="Rhodes N."/>
            <person name="Thang M."/>
            <person name="Chan C."/>
        </authorList>
    </citation>
    <scope>NUCLEOTIDE SEQUENCE</scope>
</reference>
<protein>
    <submittedName>
        <fullName evidence="3">Uncharacterized protein</fullName>
    </submittedName>
</protein>
<keyword evidence="1" id="KW-0233">DNA recombination</keyword>
<dbReference type="EMBL" id="CAJNNV010007172">
    <property type="protein sequence ID" value="CAE8594574.1"/>
    <property type="molecule type" value="Genomic_DNA"/>
</dbReference>
<dbReference type="InterPro" id="IPR013762">
    <property type="entry name" value="Integrase-like_cat_sf"/>
</dbReference>
<dbReference type="GO" id="GO:0003677">
    <property type="term" value="F:DNA binding"/>
    <property type="evidence" value="ECO:0007669"/>
    <property type="project" value="InterPro"/>
</dbReference>
<feature type="region of interest" description="Disordered" evidence="2">
    <location>
        <begin position="117"/>
        <end position="162"/>
    </location>
</feature>
<feature type="region of interest" description="Disordered" evidence="2">
    <location>
        <begin position="1283"/>
        <end position="1304"/>
    </location>
</feature>
<feature type="region of interest" description="Disordered" evidence="2">
    <location>
        <begin position="845"/>
        <end position="883"/>
    </location>
</feature>
<name>A0A813E6L5_POLGL</name>
<comment type="caution">
    <text evidence="3">The sequence shown here is derived from an EMBL/GenBank/DDBJ whole genome shotgun (WGS) entry which is preliminary data.</text>
</comment>
<dbReference type="GO" id="GO:0015074">
    <property type="term" value="P:DNA integration"/>
    <property type="evidence" value="ECO:0007669"/>
    <property type="project" value="InterPro"/>
</dbReference>
<feature type="region of interest" description="Disordered" evidence="2">
    <location>
        <begin position="286"/>
        <end position="347"/>
    </location>
</feature>
<dbReference type="Proteomes" id="UP000654075">
    <property type="component" value="Unassembled WGS sequence"/>
</dbReference>